<dbReference type="InterPro" id="IPR001647">
    <property type="entry name" value="HTH_TetR"/>
</dbReference>
<evidence type="ECO:0000256" key="2">
    <source>
        <dbReference type="ARBA" id="ARBA00023125"/>
    </source>
</evidence>
<dbReference type="RefSeq" id="WP_119781136.1">
    <property type="nucleotide sequence ID" value="NZ_QYUK01000011.1"/>
</dbReference>
<comment type="caution">
    <text evidence="7">The sequence shown here is derived from an EMBL/GenBank/DDBJ whole genome shotgun (WGS) entry which is preliminary data.</text>
</comment>
<dbReference type="GO" id="GO:0000976">
    <property type="term" value="F:transcription cis-regulatory region binding"/>
    <property type="evidence" value="ECO:0007669"/>
    <property type="project" value="TreeGrafter"/>
</dbReference>
<feature type="domain" description="HTH tetR-type" evidence="6">
    <location>
        <begin position="32"/>
        <end position="92"/>
    </location>
</feature>
<reference evidence="7 8" key="1">
    <citation type="submission" date="2018-09" db="EMBL/GenBank/DDBJ databases">
        <authorList>
            <person name="Zhu H."/>
        </authorList>
    </citation>
    <scope>NUCLEOTIDE SEQUENCE [LARGE SCALE GENOMIC DNA]</scope>
    <source>
        <strain evidence="7 8">K1W22B-8</strain>
    </source>
</reference>
<evidence type="ECO:0000256" key="5">
    <source>
        <dbReference type="SAM" id="MobiDB-lite"/>
    </source>
</evidence>
<dbReference type="SUPFAM" id="SSF46689">
    <property type="entry name" value="Homeodomain-like"/>
    <property type="match status" value="1"/>
</dbReference>
<keyword evidence="8" id="KW-1185">Reference proteome</keyword>
<evidence type="ECO:0000313" key="8">
    <source>
        <dbReference type="Proteomes" id="UP000284605"/>
    </source>
</evidence>
<evidence type="ECO:0000313" key="7">
    <source>
        <dbReference type="EMBL" id="RJF89381.1"/>
    </source>
</evidence>
<dbReference type="PRINTS" id="PR00455">
    <property type="entry name" value="HTHTETR"/>
</dbReference>
<dbReference type="GO" id="GO:0003700">
    <property type="term" value="F:DNA-binding transcription factor activity"/>
    <property type="evidence" value="ECO:0007669"/>
    <property type="project" value="TreeGrafter"/>
</dbReference>
<dbReference type="Proteomes" id="UP000284605">
    <property type="component" value="Unassembled WGS sequence"/>
</dbReference>
<feature type="DNA-binding region" description="H-T-H motif" evidence="4">
    <location>
        <begin position="55"/>
        <end position="74"/>
    </location>
</feature>
<proteinExistence type="predicted"/>
<name>A0A418WH64_9PROT</name>
<dbReference type="AlphaFoldDB" id="A0A418WH64"/>
<accession>A0A418WH64</accession>
<keyword evidence="1" id="KW-0805">Transcription regulation</keyword>
<keyword evidence="2 4" id="KW-0238">DNA-binding</keyword>
<feature type="region of interest" description="Disordered" evidence="5">
    <location>
        <begin position="1"/>
        <end position="33"/>
    </location>
</feature>
<dbReference type="PROSITE" id="PS50977">
    <property type="entry name" value="HTH_TETR_2"/>
    <property type="match status" value="1"/>
</dbReference>
<dbReference type="EMBL" id="QYUK01000011">
    <property type="protein sequence ID" value="RJF89381.1"/>
    <property type="molecule type" value="Genomic_DNA"/>
</dbReference>
<gene>
    <name evidence="7" type="ORF">D3874_22380</name>
</gene>
<evidence type="ECO:0000256" key="1">
    <source>
        <dbReference type="ARBA" id="ARBA00023015"/>
    </source>
</evidence>
<dbReference type="PANTHER" id="PTHR30055:SF234">
    <property type="entry name" value="HTH-TYPE TRANSCRIPTIONAL REGULATOR BETI"/>
    <property type="match status" value="1"/>
</dbReference>
<protein>
    <submittedName>
        <fullName evidence="7">TetR/AcrR family transcriptional regulator</fullName>
    </submittedName>
</protein>
<evidence type="ECO:0000256" key="4">
    <source>
        <dbReference type="PROSITE-ProRule" id="PRU00335"/>
    </source>
</evidence>
<keyword evidence="3" id="KW-0804">Transcription</keyword>
<dbReference type="OrthoDB" id="9805134at2"/>
<dbReference type="Gene3D" id="1.10.357.10">
    <property type="entry name" value="Tetracycline Repressor, domain 2"/>
    <property type="match status" value="1"/>
</dbReference>
<feature type="compositionally biased region" description="Basic and acidic residues" evidence="5">
    <location>
        <begin position="18"/>
        <end position="33"/>
    </location>
</feature>
<sequence>MSSSDTLIPPARRGRPKSRPEVERRTQAARSEDMQRRILDAAAKVMSSHGYAGFRTAEVSRVAGISRGAQLHHFPTKDQLIVATLAHVYDQALAVSRQRAAAVDPARDILDLLIEDAREFFFSRHFLVAVDIVLSTATEPSVREQVLDIARGARLPVEQAWGQALAAAGIPADLAPGLLSIMLGVVRGLALRKLWDNDPKRDDQQFAMLRDMARAYIAAQGKSRGPKRG</sequence>
<evidence type="ECO:0000256" key="3">
    <source>
        <dbReference type="ARBA" id="ARBA00023163"/>
    </source>
</evidence>
<evidence type="ECO:0000259" key="6">
    <source>
        <dbReference type="PROSITE" id="PS50977"/>
    </source>
</evidence>
<organism evidence="7 8">
    <name type="scientific">Oleomonas cavernae</name>
    <dbReference type="NCBI Taxonomy" id="2320859"/>
    <lineage>
        <taxon>Bacteria</taxon>
        <taxon>Pseudomonadati</taxon>
        <taxon>Pseudomonadota</taxon>
        <taxon>Alphaproteobacteria</taxon>
        <taxon>Acetobacterales</taxon>
        <taxon>Acetobacteraceae</taxon>
        <taxon>Oleomonas</taxon>
    </lineage>
</organism>
<dbReference type="PANTHER" id="PTHR30055">
    <property type="entry name" value="HTH-TYPE TRANSCRIPTIONAL REGULATOR RUTR"/>
    <property type="match status" value="1"/>
</dbReference>
<dbReference type="InterPro" id="IPR050109">
    <property type="entry name" value="HTH-type_TetR-like_transc_reg"/>
</dbReference>
<dbReference type="Pfam" id="PF00440">
    <property type="entry name" value="TetR_N"/>
    <property type="match status" value="1"/>
</dbReference>
<dbReference type="InterPro" id="IPR009057">
    <property type="entry name" value="Homeodomain-like_sf"/>
</dbReference>